<evidence type="ECO:0000256" key="4">
    <source>
        <dbReference type="ARBA" id="ARBA00022490"/>
    </source>
</evidence>
<evidence type="ECO:0000256" key="6">
    <source>
        <dbReference type="ARBA" id="ARBA00022803"/>
    </source>
</evidence>
<protein>
    <submittedName>
        <fullName evidence="10">BQ2448_847 protein</fullName>
    </submittedName>
</protein>
<keyword evidence="11" id="KW-1185">Reference proteome</keyword>
<dbReference type="GO" id="GO:0005737">
    <property type="term" value="C:cytoplasm"/>
    <property type="evidence" value="ECO:0007669"/>
    <property type="project" value="UniProtKB-SubCell"/>
</dbReference>
<dbReference type="SUPFAM" id="SSF54277">
    <property type="entry name" value="CAD &amp; PB1 domains"/>
    <property type="match status" value="1"/>
</dbReference>
<dbReference type="PROSITE" id="PS51745">
    <property type="entry name" value="PB1"/>
    <property type="match status" value="1"/>
</dbReference>
<dbReference type="PROSITE" id="PS50005">
    <property type="entry name" value="TPR"/>
    <property type="match status" value="1"/>
</dbReference>
<sequence>MSLKQELEIWAAALQAYDDHDYPRSLSIFNRIADTSKVFFNMAIIQATIGRHELALRAFSHAIRLDEYLSIAYFQSGVSNFILKRYTQARIDFDDALVVRVLRVVIAAQPRTYMRSNEIIDYEQIGLDFRLYACEILFNRGLSAIRNGQYDLGMRDLEEAAKRKQESQHFVIEDAISDQAEGCTIFSIPIGLVFRPSPNKLRNLETKNYLGQARLVAATSAADAFTGFSGTTKREQKVKEGLERSRDVATPQSLSRAKTRAAKLQRSDFIDGLAPSLRRSPLANTTISEDPKGVGLVSVQPVMGEGDDDLSAVIAFMTLETKDPQSSLITPPASEVGTGSPQGLSRSTTLSQQFRPKNMNNLPQSDYTGFTVIESYLNDEAGAEKVGSAEQTTPLRTGREVGDAPAVRVAHWAKNQSTREVGRIKPLERQASASRPRVMGVGLTRQGIPNDLVRGANNSRTSLQRQPSSGAWFDGSTEMSKVRVKLTYENDTRAMSIKPEVTLQQFQERVKYKFQARNVPSMKYKDVEGGLISIVDEDDWETAMDSACEVTAGRAEGKLEIQLS</sequence>
<evidence type="ECO:0000256" key="1">
    <source>
        <dbReference type="ARBA" id="ARBA00004496"/>
    </source>
</evidence>
<feature type="region of interest" description="Disordered" evidence="8">
    <location>
        <begin position="236"/>
        <end position="261"/>
    </location>
</feature>
<keyword evidence="5" id="KW-0677">Repeat</keyword>
<comment type="similarity">
    <text evidence="2">Belongs to the NCF2/NOXA1 family.</text>
</comment>
<evidence type="ECO:0000256" key="7">
    <source>
        <dbReference type="PROSITE-ProRule" id="PRU00339"/>
    </source>
</evidence>
<dbReference type="InterPro" id="IPR053793">
    <property type="entry name" value="PB1-like"/>
</dbReference>
<dbReference type="AlphaFoldDB" id="A0A238FCB5"/>
<feature type="compositionally biased region" description="Polar residues" evidence="8">
    <location>
        <begin position="337"/>
        <end position="348"/>
    </location>
</feature>
<feature type="repeat" description="TPR" evidence="7">
    <location>
        <begin position="36"/>
        <end position="69"/>
    </location>
</feature>
<evidence type="ECO:0000256" key="3">
    <source>
        <dbReference type="ARBA" id="ARBA00022443"/>
    </source>
</evidence>
<keyword evidence="3" id="KW-0728">SH3 domain</keyword>
<dbReference type="SMART" id="SM00028">
    <property type="entry name" value="TPR"/>
    <property type="match status" value="3"/>
</dbReference>
<keyword evidence="4" id="KW-0963">Cytoplasm</keyword>
<dbReference type="InterPro" id="IPR019734">
    <property type="entry name" value="TPR_rpt"/>
</dbReference>
<evidence type="ECO:0000313" key="10">
    <source>
        <dbReference type="EMBL" id="SCV68726.1"/>
    </source>
</evidence>
<organism evidence="10 11">
    <name type="scientific">Microbotryum intermedium</name>
    <dbReference type="NCBI Taxonomy" id="269621"/>
    <lineage>
        <taxon>Eukaryota</taxon>
        <taxon>Fungi</taxon>
        <taxon>Dikarya</taxon>
        <taxon>Basidiomycota</taxon>
        <taxon>Pucciniomycotina</taxon>
        <taxon>Microbotryomycetes</taxon>
        <taxon>Microbotryales</taxon>
        <taxon>Microbotryaceae</taxon>
        <taxon>Microbotryum</taxon>
    </lineage>
</organism>
<evidence type="ECO:0000313" key="11">
    <source>
        <dbReference type="Proteomes" id="UP000198372"/>
    </source>
</evidence>
<proteinExistence type="inferred from homology"/>
<dbReference type="OrthoDB" id="9450131at2759"/>
<comment type="subcellular location">
    <subcellularLocation>
        <location evidence="1">Cytoplasm</location>
    </subcellularLocation>
</comment>
<dbReference type="InterPro" id="IPR000270">
    <property type="entry name" value="PB1_dom"/>
</dbReference>
<dbReference type="EMBL" id="FMSP01000003">
    <property type="protein sequence ID" value="SCV68726.1"/>
    <property type="molecule type" value="Genomic_DNA"/>
</dbReference>
<dbReference type="PANTHER" id="PTHR15175">
    <property type="entry name" value="NEUTROPHIL CYTOSOLIC FACTOR 2, NEUTROPHIL NADPH OXIDASE FACTOR 2"/>
    <property type="match status" value="1"/>
</dbReference>
<feature type="compositionally biased region" description="Basic and acidic residues" evidence="8">
    <location>
        <begin position="236"/>
        <end position="247"/>
    </location>
</feature>
<feature type="region of interest" description="Disordered" evidence="8">
    <location>
        <begin position="324"/>
        <end position="348"/>
    </location>
</feature>
<dbReference type="SMART" id="SM00666">
    <property type="entry name" value="PB1"/>
    <property type="match status" value="1"/>
</dbReference>
<evidence type="ECO:0000256" key="8">
    <source>
        <dbReference type="SAM" id="MobiDB-lite"/>
    </source>
</evidence>
<evidence type="ECO:0000256" key="5">
    <source>
        <dbReference type="ARBA" id="ARBA00022737"/>
    </source>
</evidence>
<dbReference type="Gene3D" id="1.25.40.10">
    <property type="entry name" value="Tetratricopeptide repeat domain"/>
    <property type="match status" value="1"/>
</dbReference>
<dbReference type="STRING" id="269621.A0A238FCB5"/>
<dbReference type="InterPro" id="IPR011990">
    <property type="entry name" value="TPR-like_helical_dom_sf"/>
</dbReference>
<dbReference type="PANTHER" id="PTHR15175:SF0">
    <property type="entry name" value="SH3 DOMAIN-CONTAINING PROTEIN C23A1.17"/>
    <property type="match status" value="1"/>
</dbReference>
<dbReference type="Gene3D" id="3.10.20.90">
    <property type="entry name" value="Phosphatidylinositol 3-kinase Catalytic Subunit, Chain A, domain 1"/>
    <property type="match status" value="1"/>
</dbReference>
<name>A0A238FCB5_9BASI</name>
<evidence type="ECO:0000259" key="9">
    <source>
        <dbReference type="PROSITE" id="PS51745"/>
    </source>
</evidence>
<accession>A0A238FCB5</accession>
<reference evidence="11" key="1">
    <citation type="submission" date="2016-09" db="EMBL/GenBank/DDBJ databases">
        <authorList>
            <person name="Jeantristanb JTB J.-T."/>
            <person name="Ricardo R."/>
        </authorList>
    </citation>
    <scope>NUCLEOTIDE SEQUENCE [LARGE SCALE GENOMIC DNA]</scope>
</reference>
<evidence type="ECO:0000256" key="2">
    <source>
        <dbReference type="ARBA" id="ARBA00008051"/>
    </source>
</evidence>
<dbReference type="FunFam" id="1.25.40.10:FF:000017">
    <property type="entry name" value="NADPH oxidase regulator NoxR"/>
    <property type="match status" value="1"/>
</dbReference>
<gene>
    <name evidence="10" type="ORF">BQ2448_847</name>
</gene>
<dbReference type="InterPro" id="IPR051864">
    <property type="entry name" value="NCF2_NOXA1"/>
</dbReference>
<keyword evidence="6 7" id="KW-0802">TPR repeat</keyword>
<dbReference type="Pfam" id="PF00564">
    <property type="entry name" value="PB1"/>
    <property type="match status" value="1"/>
</dbReference>
<dbReference type="Proteomes" id="UP000198372">
    <property type="component" value="Unassembled WGS sequence"/>
</dbReference>
<feature type="domain" description="PB1" evidence="9">
    <location>
        <begin position="481"/>
        <end position="564"/>
    </location>
</feature>
<dbReference type="SUPFAM" id="SSF48452">
    <property type="entry name" value="TPR-like"/>
    <property type="match status" value="1"/>
</dbReference>